<organism evidence="2 3">
    <name type="scientific">Luteococcus peritonei</name>
    <dbReference type="NCBI Taxonomy" id="88874"/>
    <lineage>
        <taxon>Bacteria</taxon>
        <taxon>Bacillati</taxon>
        <taxon>Actinomycetota</taxon>
        <taxon>Actinomycetes</taxon>
        <taxon>Propionibacteriales</taxon>
        <taxon>Propionibacteriaceae</taxon>
        <taxon>Luteococcus</taxon>
    </lineage>
</organism>
<feature type="domain" description="SH3b" evidence="1">
    <location>
        <begin position="35"/>
        <end position="98"/>
    </location>
</feature>
<dbReference type="Pfam" id="PF08239">
    <property type="entry name" value="SH3_3"/>
    <property type="match status" value="2"/>
</dbReference>
<dbReference type="InterPro" id="IPR003646">
    <property type="entry name" value="SH3-like_bac-type"/>
</dbReference>
<accession>A0ABW4RXH3</accession>
<reference evidence="3" key="1">
    <citation type="journal article" date="2019" name="Int. J. Syst. Evol. Microbiol.">
        <title>The Global Catalogue of Microorganisms (GCM) 10K type strain sequencing project: providing services to taxonomists for standard genome sequencing and annotation.</title>
        <authorList>
            <consortium name="The Broad Institute Genomics Platform"/>
            <consortium name="The Broad Institute Genome Sequencing Center for Infectious Disease"/>
            <person name="Wu L."/>
            <person name="Ma J."/>
        </authorList>
    </citation>
    <scope>NUCLEOTIDE SEQUENCE [LARGE SCALE GENOMIC DNA]</scope>
    <source>
        <strain evidence="3">CAIM 431</strain>
    </source>
</reference>
<dbReference type="InterPro" id="IPR058593">
    <property type="entry name" value="ARB_07466-like_C"/>
</dbReference>
<dbReference type="InterPro" id="IPR052354">
    <property type="entry name" value="Cell_Wall_Dynamics_Protein"/>
</dbReference>
<dbReference type="PANTHER" id="PTHR34408:SF1">
    <property type="entry name" value="GLYCOSYL HYDROLASE FAMILY 19 DOMAIN-CONTAINING PROTEIN HI_1415"/>
    <property type="match status" value="1"/>
</dbReference>
<gene>
    <name evidence="2" type="ORF">ACFSCS_12670</name>
</gene>
<proteinExistence type="predicted"/>
<evidence type="ECO:0000259" key="1">
    <source>
        <dbReference type="PROSITE" id="PS51781"/>
    </source>
</evidence>
<name>A0ABW4RXH3_9ACTN</name>
<evidence type="ECO:0000313" key="3">
    <source>
        <dbReference type="Proteomes" id="UP001597326"/>
    </source>
</evidence>
<dbReference type="Gene3D" id="2.30.30.40">
    <property type="entry name" value="SH3 Domains"/>
    <property type="match status" value="3"/>
</dbReference>
<evidence type="ECO:0000313" key="2">
    <source>
        <dbReference type="EMBL" id="MFD1891026.1"/>
    </source>
</evidence>
<dbReference type="Pfam" id="PF26571">
    <property type="entry name" value="VldE"/>
    <property type="match status" value="1"/>
</dbReference>
<dbReference type="Proteomes" id="UP001597326">
    <property type="component" value="Unassembled WGS sequence"/>
</dbReference>
<dbReference type="PANTHER" id="PTHR34408">
    <property type="entry name" value="FAMILY PROTEIN, PUTATIVE-RELATED"/>
    <property type="match status" value="1"/>
</dbReference>
<dbReference type="EMBL" id="JBHUFZ010000028">
    <property type="protein sequence ID" value="MFD1891026.1"/>
    <property type="molecule type" value="Genomic_DNA"/>
</dbReference>
<comment type="caution">
    <text evidence="2">The sequence shown here is derived from an EMBL/GenBank/DDBJ whole genome shotgun (WGS) entry which is preliminary data.</text>
</comment>
<protein>
    <submittedName>
        <fullName evidence="2">SH3 domain-containing protein</fullName>
    </submittedName>
</protein>
<dbReference type="RefSeq" id="WP_343874302.1">
    <property type="nucleotide sequence ID" value="NZ_BAAAIX010000026.1"/>
</dbReference>
<sequence length="454" mass="47389">MSALRAARQVAASTVVAGMLIGGNQLVVGTLAQARTTTMVATTSVNVRSGPSTATSVIGALSPGQEVTATGPARGGWYPVLFQGRKGFVSAAYLRARTAVVSSQVSDSSGRSAGTAHALESVNVRVGAGLSNRVFTVLPKGASVTLTGRTERGWSQVRMGGRILWINSAWLTRSRPSSAPLPTTTRKARATTALMIRTAPGSKFTNLGDIPQGTVLNLTGKKQQGVAQIVWQGALRWVNANYLASVSSTTSAPVAPKAPATIGSRYARVALNLRTSSSGPGMVGEVPAGTRLAVTGVVTNGRAQVVVNGAERWVTAMYLSLSSPNLARSVSGSLNTGGSSGLDSLVPAAKAIVGDVRANYPQIATMYGVRSDPLPDHPSGHAVDIMLPNYQANKALGWQIARHVQANAGRLGVKYIIFDQHIWSVARSSEGWRPMADRGSDNANHMNHVHVTVN</sequence>
<keyword evidence="3" id="KW-1185">Reference proteome</keyword>
<dbReference type="PROSITE" id="PS51781">
    <property type="entry name" value="SH3B"/>
    <property type="match status" value="1"/>
</dbReference>
<dbReference type="SMART" id="SM00287">
    <property type="entry name" value="SH3b"/>
    <property type="match status" value="3"/>
</dbReference>